<dbReference type="PANTHER" id="PTHR45339:SF1">
    <property type="entry name" value="HYBRID SIGNAL TRANSDUCTION HISTIDINE KINASE J"/>
    <property type="match status" value="1"/>
</dbReference>
<sequence>MRFCRWFVLVFLGWALFSAAATAQLLPAKRFVTQFGAAEGLPQPFIYALAQDRAGYLWIGTAEGLVRFDGTEFVTFTTAEGLAEDFVTRLYVHPRTGQLWVGHYQGAVSRWQGQRLQRVSAQAARAAGFSAPQGIAPPDTTLAAPDGAVSLSQVLPPGTVAQCVLTDREHNVWIGTAGRGLWRWSDRHITFFPFVENSPTGTVRALFSQNKAFGMLSTGQLFQLDKNPRRTSPLTVFPGKLLPYPPSVVLETPDGRGHPVADGSNPNSPPASVWAGTTGHGLWQMQLAATRPKPMMKRVRRLPMDASITALTQHPNGDLWVGTALDGVYRLPADSARPAQHFTTANGLLHNTIYALTTDTTGGIWMGTHDTGLAVWQRGQFRYHRFPQGGIDVAALLTDEAGRVWIGTEGTGILCYSKGKFQAYSTAQGLASPYVYALLPLRWGGSFQPDFRRKQIAVIHRNAISFADSRQHFAPATLPDNPLVQGLLPQVAAAQDEYCMWVSTRSGLLRLRTDAPHLLPTSSAPQPALLTSEVDGAARPPQQLGDLSATQHRVSFRFRGISLLPGRAGVQYQYRLRGYHAEWSRPTTVDEAQFPRLDAGQYTFEVRARSGEHGPWSRPVAASFSIATPFWRTWWFAALSVLAAGAAIWAFVRGREITLRRQKLQLETTVRERTAELRQQKAQTEQINADLVVARDAAEASRRAKAQFLANMSHEIRTPMNAVIGLTHLLRNTPVDAEQGEYLEAIQSSSQNLLVIINDILDSSKMEAGKLTLEQAPFRLPELVERVARMFQFATEAKGLYLRTEVAAEVPAAILGDSVRLNQVLVNLVGNAIKFTTRGGVSVRVSVTAEAEAPPRLRFAVQDTGIGIAANKLDAIFEDFSQANASTTRQFGGTGLGLSIARNLVHLHGGRVWVESAEGQGSTFWFEIPCLPADEASVRPEAAASLAPFEPALRVLVAEDNDLNQLVARKTLEAWNVQVTIAANGRLAVAAAQQSPFDAVLLDVQMPEMDGYEAARQLRMLFPDAGRLPLIGLTASALPEDRALALAAGMNDTLAKPFDPAVLYARLAYFTGRTEAPSSAPISLPPARPASLAADGPAIQPPDWSLLEELAGGNEAFVHQIVRTFLTQAPALLAQLHLAAAAASGTEIAALAHKLRGQVAYFGVEGLAQQLEQLEQQSRLGHEPGTLAELLEDIEQQLTRLYPLLQRRLSQSTG</sequence>
<dbReference type="EC" id="2.7.13.3" evidence="3"/>
<dbReference type="Gene3D" id="1.10.287.130">
    <property type="match status" value="1"/>
</dbReference>
<dbReference type="InterPro" id="IPR005467">
    <property type="entry name" value="His_kinase_dom"/>
</dbReference>
<dbReference type="InterPro" id="IPR011006">
    <property type="entry name" value="CheY-like_superfamily"/>
</dbReference>
<dbReference type="InterPro" id="IPR013783">
    <property type="entry name" value="Ig-like_fold"/>
</dbReference>
<dbReference type="CDD" id="cd00082">
    <property type="entry name" value="HisKA"/>
    <property type="match status" value="1"/>
</dbReference>
<feature type="modified residue" description="4-aspartylphosphate" evidence="13">
    <location>
        <position position="1003"/>
    </location>
</feature>
<reference evidence="18 19" key="1">
    <citation type="submission" date="2022-04" db="EMBL/GenBank/DDBJ databases">
        <title>Hymenobacter sp. isolated from the air.</title>
        <authorList>
            <person name="Won M."/>
            <person name="Lee C.-M."/>
            <person name="Woen H.-Y."/>
            <person name="Kwon S.-W."/>
        </authorList>
    </citation>
    <scope>NUCLEOTIDE SEQUENCE [LARGE SCALE GENOMIC DNA]</scope>
    <source>
        <strain evidence="19">5516 S-25</strain>
    </source>
</reference>
<dbReference type="RefSeq" id="WP_247974796.1">
    <property type="nucleotide sequence ID" value="NZ_CP095848.1"/>
</dbReference>
<evidence type="ECO:0000256" key="12">
    <source>
        <dbReference type="PROSITE-ProRule" id="PRU00110"/>
    </source>
</evidence>
<feature type="domain" description="Histidine kinase" evidence="15">
    <location>
        <begin position="711"/>
        <end position="932"/>
    </location>
</feature>
<dbReference type="PRINTS" id="PR00344">
    <property type="entry name" value="BCTRLSENSOR"/>
</dbReference>
<dbReference type="Pfam" id="PF07495">
    <property type="entry name" value="Y_Y_Y"/>
    <property type="match status" value="1"/>
</dbReference>
<dbReference type="InterPro" id="IPR003661">
    <property type="entry name" value="HisK_dim/P_dom"/>
</dbReference>
<evidence type="ECO:0000313" key="19">
    <source>
        <dbReference type="Proteomes" id="UP000829647"/>
    </source>
</evidence>
<dbReference type="PROSITE" id="PS50894">
    <property type="entry name" value="HPT"/>
    <property type="match status" value="1"/>
</dbReference>
<evidence type="ECO:0000256" key="14">
    <source>
        <dbReference type="SAM" id="SignalP"/>
    </source>
</evidence>
<dbReference type="InterPro" id="IPR011123">
    <property type="entry name" value="Y_Y_Y"/>
</dbReference>
<keyword evidence="5 13" id="KW-0597">Phosphoprotein</keyword>
<evidence type="ECO:0000256" key="5">
    <source>
        <dbReference type="ARBA" id="ARBA00022553"/>
    </source>
</evidence>
<dbReference type="SUPFAM" id="SSF55874">
    <property type="entry name" value="ATPase domain of HSP90 chaperone/DNA topoisomerase II/histidine kinase"/>
    <property type="match status" value="1"/>
</dbReference>
<keyword evidence="8 18" id="KW-0067">ATP-binding</keyword>
<evidence type="ECO:0000256" key="1">
    <source>
        <dbReference type="ARBA" id="ARBA00000085"/>
    </source>
</evidence>
<feature type="domain" description="Response regulatory" evidence="16">
    <location>
        <begin position="954"/>
        <end position="1071"/>
    </location>
</feature>
<dbReference type="Pfam" id="PF00512">
    <property type="entry name" value="HisKA"/>
    <property type="match status" value="1"/>
</dbReference>
<dbReference type="Gene3D" id="1.20.120.160">
    <property type="entry name" value="HPT domain"/>
    <property type="match status" value="1"/>
</dbReference>
<feature type="chain" id="PRO_5047154350" description="histidine kinase" evidence="14">
    <location>
        <begin position="24"/>
        <end position="1214"/>
    </location>
</feature>
<evidence type="ECO:0000256" key="8">
    <source>
        <dbReference type="ARBA" id="ARBA00022840"/>
    </source>
</evidence>
<dbReference type="InterPro" id="IPR003594">
    <property type="entry name" value="HATPase_dom"/>
</dbReference>
<dbReference type="Gene3D" id="2.130.10.10">
    <property type="entry name" value="YVTN repeat-like/Quinoprotein amine dehydrogenase"/>
    <property type="match status" value="2"/>
</dbReference>
<dbReference type="Pfam" id="PF01627">
    <property type="entry name" value="Hpt"/>
    <property type="match status" value="1"/>
</dbReference>
<evidence type="ECO:0000259" key="17">
    <source>
        <dbReference type="PROSITE" id="PS50894"/>
    </source>
</evidence>
<keyword evidence="14" id="KW-0732">Signal</keyword>
<dbReference type="EMBL" id="CP095848">
    <property type="protein sequence ID" value="UPL48321.1"/>
    <property type="molecule type" value="Genomic_DNA"/>
</dbReference>
<keyword evidence="10" id="KW-0902">Two-component regulatory system</keyword>
<keyword evidence="7" id="KW-0547">Nucleotide-binding</keyword>
<dbReference type="InterPro" id="IPR036097">
    <property type="entry name" value="HisK_dim/P_sf"/>
</dbReference>
<dbReference type="SUPFAM" id="SSF52172">
    <property type="entry name" value="CheY-like"/>
    <property type="match status" value="1"/>
</dbReference>
<keyword evidence="6" id="KW-0812">Transmembrane</keyword>
<accession>A0ABY4J665</accession>
<evidence type="ECO:0000256" key="7">
    <source>
        <dbReference type="ARBA" id="ARBA00022741"/>
    </source>
</evidence>
<dbReference type="InterPro" id="IPR015943">
    <property type="entry name" value="WD40/YVTN_repeat-like_dom_sf"/>
</dbReference>
<gene>
    <name evidence="18" type="ORF">MWH26_14120</name>
</gene>
<dbReference type="InterPro" id="IPR036641">
    <property type="entry name" value="HPT_dom_sf"/>
</dbReference>
<dbReference type="SUPFAM" id="SSF47226">
    <property type="entry name" value="Histidine-containing phosphotransfer domain, HPT domain"/>
    <property type="match status" value="1"/>
</dbReference>
<evidence type="ECO:0000256" key="13">
    <source>
        <dbReference type="PROSITE-ProRule" id="PRU00169"/>
    </source>
</evidence>
<evidence type="ECO:0000313" key="18">
    <source>
        <dbReference type="EMBL" id="UPL48321.1"/>
    </source>
</evidence>
<keyword evidence="11" id="KW-0472">Membrane</keyword>
<organism evidence="18 19">
    <name type="scientific">Hymenobacter sublimis</name>
    <dbReference type="NCBI Taxonomy" id="2933777"/>
    <lineage>
        <taxon>Bacteria</taxon>
        <taxon>Pseudomonadati</taxon>
        <taxon>Bacteroidota</taxon>
        <taxon>Cytophagia</taxon>
        <taxon>Cytophagales</taxon>
        <taxon>Hymenobacteraceae</taxon>
        <taxon>Hymenobacter</taxon>
    </lineage>
</organism>
<dbReference type="GO" id="GO:0005524">
    <property type="term" value="F:ATP binding"/>
    <property type="evidence" value="ECO:0007669"/>
    <property type="project" value="UniProtKB-KW"/>
</dbReference>
<dbReference type="Gene3D" id="3.30.565.10">
    <property type="entry name" value="Histidine kinase-like ATPase, C-terminal domain"/>
    <property type="match status" value="1"/>
</dbReference>
<dbReference type="SUPFAM" id="SSF47384">
    <property type="entry name" value="Homodimeric domain of signal transducing histidine kinase"/>
    <property type="match status" value="1"/>
</dbReference>
<dbReference type="SMART" id="SM00448">
    <property type="entry name" value="REC"/>
    <property type="match status" value="1"/>
</dbReference>
<comment type="subcellular location">
    <subcellularLocation>
        <location evidence="2">Cell membrane</location>
        <topology evidence="2">Multi-pass membrane protein</topology>
    </subcellularLocation>
</comment>
<feature type="signal peptide" evidence="14">
    <location>
        <begin position="1"/>
        <end position="23"/>
    </location>
</feature>
<keyword evidence="4" id="KW-1003">Cell membrane</keyword>
<dbReference type="Proteomes" id="UP000829647">
    <property type="component" value="Chromosome"/>
</dbReference>
<keyword evidence="9" id="KW-1133">Transmembrane helix</keyword>
<name>A0ABY4J665_9BACT</name>
<dbReference type="CDD" id="cd16922">
    <property type="entry name" value="HATPase_EvgS-ArcB-TorS-like"/>
    <property type="match status" value="1"/>
</dbReference>
<evidence type="ECO:0000256" key="11">
    <source>
        <dbReference type="ARBA" id="ARBA00023136"/>
    </source>
</evidence>
<dbReference type="Gene3D" id="3.40.50.2300">
    <property type="match status" value="1"/>
</dbReference>
<dbReference type="CDD" id="cd17546">
    <property type="entry name" value="REC_hyHK_CKI1_RcsC-like"/>
    <property type="match status" value="1"/>
</dbReference>
<evidence type="ECO:0000256" key="3">
    <source>
        <dbReference type="ARBA" id="ARBA00012438"/>
    </source>
</evidence>
<evidence type="ECO:0000256" key="4">
    <source>
        <dbReference type="ARBA" id="ARBA00022475"/>
    </source>
</evidence>
<protein>
    <recommendedName>
        <fullName evidence="3">histidine kinase</fullName>
        <ecNumber evidence="3">2.7.13.3</ecNumber>
    </recommendedName>
</protein>
<dbReference type="Pfam" id="PF00072">
    <property type="entry name" value="Response_reg"/>
    <property type="match status" value="1"/>
</dbReference>
<proteinExistence type="predicted"/>
<evidence type="ECO:0000256" key="9">
    <source>
        <dbReference type="ARBA" id="ARBA00022989"/>
    </source>
</evidence>
<dbReference type="Pfam" id="PF07494">
    <property type="entry name" value="Reg_prop"/>
    <property type="match status" value="1"/>
</dbReference>
<feature type="modified residue" description="Phosphohistidine" evidence="12">
    <location>
        <position position="1153"/>
    </location>
</feature>
<dbReference type="InterPro" id="IPR004358">
    <property type="entry name" value="Sig_transdc_His_kin-like_C"/>
</dbReference>
<dbReference type="InterPro" id="IPR001789">
    <property type="entry name" value="Sig_transdc_resp-reg_receiver"/>
</dbReference>
<dbReference type="Gene3D" id="2.60.40.10">
    <property type="entry name" value="Immunoglobulins"/>
    <property type="match status" value="1"/>
</dbReference>
<evidence type="ECO:0000256" key="10">
    <source>
        <dbReference type="ARBA" id="ARBA00023012"/>
    </source>
</evidence>
<evidence type="ECO:0000259" key="16">
    <source>
        <dbReference type="PROSITE" id="PS50110"/>
    </source>
</evidence>
<dbReference type="InterPro" id="IPR011110">
    <property type="entry name" value="Reg_prop"/>
</dbReference>
<keyword evidence="19" id="KW-1185">Reference proteome</keyword>
<dbReference type="InterPro" id="IPR008207">
    <property type="entry name" value="Sig_transdc_His_kin_Hpt_dom"/>
</dbReference>
<comment type="catalytic activity">
    <reaction evidence="1">
        <text>ATP + protein L-histidine = ADP + protein N-phospho-L-histidine.</text>
        <dbReference type="EC" id="2.7.13.3"/>
    </reaction>
</comment>
<evidence type="ECO:0000256" key="6">
    <source>
        <dbReference type="ARBA" id="ARBA00022692"/>
    </source>
</evidence>
<dbReference type="InterPro" id="IPR036890">
    <property type="entry name" value="HATPase_C_sf"/>
</dbReference>
<dbReference type="Pfam" id="PF02518">
    <property type="entry name" value="HATPase_c"/>
    <property type="match status" value="1"/>
</dbReference>
<dbReference type="SUPFAM" id="SSF63829">
    <property type="entry name" value="Calcium-dependent phosphotriesterase"/>
    <property type="match status" value="2"/>
</dbReference>
<dbReference type="PROSITE" id="PS50110">
    <property type="entry name" value="RESPONSE_REGULATORY"/>
    <property type="match status" value="1"/>
</dbReference>
<evidence type="ECO:0000256" key="2">
    <source>
        <dbReference type="ARBA" id="ARBA00004651"/>
    </source>
</evidence>
<dbReference type="SMART" id="SM00387">
    <property type="entry name" value="HATPase_c"/>
    <property type="match status" value="1"/>
</dbReference>
<dbReference type="SMART" id="SM00388">
    <property type="entry name" value="HisKA"/>
    <property type="match status" value="1"/>
</dbReference>
<dbReference type="PROSITE" id="PS50109">
    <property type="entry name" value="HIS_KIN"/>
    <property type="match status" value="1"/>
</dbReference>
<feature type="domain" description="HPt" evidence="17">
    <location>
        <begin position="1114"/>
        <end position="1208"/>
    </location>
</feature>
<evidence type="ECO:0000259" key="15">
    <source>
        <dbReference type="PROSITE" id="PS50109"/>
    </source>
</evidence>
<dbReference type="PANTHER" id="PTHR45339">
    <property type="entry name" value="HYBRID SIGNAL TRANSDUCTION HISTIDINE KINASE J"/>
    <property type="match status" value="1"/>
</dbReference>